<dbReference type="PANTHER" id="PTHR47371:SF3">
    <property type="entry name" value="PHOSPHOGLYCEROL TRANSFERASE I"/>
    <property type="match status" value="1"/>
</dbReference>
<dbReference type="InterPro" id="IPR000917">
    <property type="entry name" value="Sulfatase_N"/>
</dbReference>
<evidence type="ECO:0000256" key="1">
    <source>
        <dbReference type="ARBA" id="ARBA00004651"/>
    </source>
</evidence>
<dbReference type="Gene3D" id="3.40.720.10">
    <property type="entry name" value="Alkaline Phosphatase, subunit A"/>
    <property type="match status" value="1"/>
</dbReference>
<dbReference type="PANTHER" id="PTHR47371">
    <property type="entry name" value="LIPOTEICHOIC ACID SYNTHASE"/>
    <property type="match status" value="1"/>
</dbReference>
<dbReference type="Proteomes" id="UP000621540">
    <property type="component" value="Unassembled WGS sequence"/>
</dbReference>
<feature type="transmembrane region" description="Helical" evidence="7">
    <location>
        <begin position="119"/>
        <end position="138"/>
    </location>
</feature>
<evidence type="ECO:0000313" key="9">
    <source>
        <dbReference type="EMBL" id="MBC5753685.1"/>
    </source>
</evidence>
<evidence type="ECO:0000256" key="3">
    <source>
        <dbReference type="ARBA" id="ARBA00022475"/>
    </source>
</evidence>
<comment type="pathway">
    <text evidence="2">Cell wall biogenesis; lipoteichoic acid biosynthesis.</text>
</comment>
<comment type="caution">
    <text evidence="9">The sequence shown here is derived from an EMBL/GenBank/DDBJ whole genome shotgun (WGS) entry which is preliminary data.</text>
</comment>
<dbReference type="InterPro" id="IPR017850">
    <property type="entry name" value="Alkaline_phosphatase_core_sf"/>
</dbReference>
<evidence type="ECO:0000256" key="4">
    <source>
        <dbReference type="ARBA" id="ARBA00022692"/>
    </source>
</evidence>
<evidence type="ECO:0000256" key="2">
    <source>
        <dbReference type="ARBA" id="ARBA00004936"/>
    </source>
</evidence>
<evidence type="ECO:0000256" key="6">
    <source>
        <dbReference type="ARBA" id="ARBA00023136"/>
    </source>
</evidence>
<accession>A0ABR7I9X5</accession>
<keyword evidence="4 7" id="KW-0812">Transmembrane</keyword>
<reference evidence="9 10" key="1">
    <citation type="submission" date="2020-08" db="EMBL/GenBank/DDBJ databases">
        <title>Genome public.</title>
        <authorList>
            <person name="Liu C."/>
            <person name="Sun Q."/>
        </authorList>
    </citation>
    <scope>NUCLEOTIDE SEQUENCE [LARGE SCALE GENOMIC DNA]</scope>
    <source>
        <strain evidence="9 10">BX0805</strain>
    </source>
</reference>
<evidence type="ECO:0000313" key="10">
    <source>
        <dbReference type="Proteomes" id="UP000621540"/>
    </source>
</evidence>
<keyword evidence="6 7" id="KW-0472">Membrane</keyword>
<dbReference type="RefSeq" id="WP_186981985.1">
    <property type="nucleotide sequence ID" value="NZ_JACOQH010000003.1"/>
</dbReference>
<keyword evidence="10" id="KW-1185">Reference proteome</keyword>
<dbReference type="SUPFAM" id="SSF53649">
    <property type="entry name" value="Alkaline phosphatase-like"/>
    <property type="match status" value="1"/>
</dbReference>
<feature type="transmembrane region" description="Helical" evidence="7">
    <location>
        <begin position="95"/>
        <end position="112"/>
    </location>
</feature>
<keyword evidence="5 7" id="KW-1133">Transmembrane helix</keyword>
<comment type="subcellular location">
    <subcellularLocation>
        <location evidence="1">Cell membrane</location>
        <topology evidence="1">Multi-pass membrane protein</topology>
    </subcellularLocation>
</comment>
<proteinExistence type="predicted"/>
<name>A0ABR7I9X5_9FIRM</name>
<feature type="transmembrane region" description="Helical" evidence="7">
    <location>
        <begin position="60"/>
        <end position="83"/>
    </location>
</feature>
<evidence type="ECO:0000259" key="8">
    <source>
        <dbReference type="Pfam" id="PF00884"/>
    </source>
</evidence>
<dbReference type="EMBL" id="JACOQH010000003">
    <property type="protein sequence ID" value="MBC5753685.1"/>
    <property type="molecule type" value="Genomic_DNA"/>
</dbReference>
<evidence type="ECO:0000256" key="5">
    <source>
        <dbReference type="ARBA" id="ARBA00022989"/>
    </source>
</evidence>
<feature type="transmembrane region" description="Helical" evidence="7">
    <location>
        <begin position="12"/>
        <end position="30"/>
    </location>
</feature>
<dbReference type="InterPro" id="IPR050448">
    <property type="entry name" value="OpgB/LTA_synthase_biosynth"/>
</dbReference>
<feature type="domain" description="Sulfatase N-terminal" evidence="8">
    <location>
        <begin position="283"/>
        <end position="574"/>
    </location>
</feature>
<protein>
    <submittedName>
        <fullName evidence="9">Sulfatase-like hydrolase/transferase</fullName>
    </submittedName>
</protein>
<keyword evidence="3" id="KW-1003">Cell membrane</keyword>
<dbReference type="Pfam" id="PF00884">
    <property type="entry name" value="Sulfatase"/>
    <property type="match status" value="1"/>
</dbReference>
<evidence type="ECO:0000256" key="7">
    <source>
        <dbReference type="SAM" id="Phobius"/>
    </source>
</evidence>
<sequence>MKFEFTFEKRNCITSGIAFAVMLGFCLYSGKTPLMAVIFGAVYFLLKGLSIELTPKLNYVWLALEVAVSSVFTELLIQHMLLLPEDRTRITSQKWTLNILCCAVVYLGLIFLTARPKIACMTAHIFLMSLGGINYFVWQFRQNEFTFGDLKAISTGLSVASEYHFSLDTRAAMAVILSIVYVAGIRRINLSFKRIYVLRALSLCAAVVLVTHIAIKAELIVTETWEQKGTYRNGYILNFVLGIRDSFVEKPADYSLDTIKELEDKYGTTAADADVAKETEDAPVIIAIMNESFADLGVIGDLRTNQEVTPFLDSMDTNITKGCALSSVFGAKTPNSEWEFLTGNTMAYLPSGSVAYQQYVSGNTYSLVSTLESYGYNCVSMHPYYATGWSRNKVYPLLGFTQSYFIDDFDQSNIVREYITDEELYNKIIAQYEAKDPDEKLFIMSITMQNHGGYTDEYPNFTENVRMTNGYYSDVNQYLSLVNTSDQALEKLINYFSNVDQKVEIVFFGDHQPSLNSSFYRQMNGKGLSGLTIDELEELFTVPFFIWTNYDSETQTDVHTSLNYLSTMVLDKAGLPLTPYHKFLEDLQTKVPAMNSRGFYSTQDGEYKHYVDATGEEKEMLDQYQILQYNDMFDKKNRSDVFFSYQGANKKE</sequence>
<feature type="transmembrane region" description="Helical" evidence="7">
    <location>
        <begin position="196"/>
        <end position="215"/>
    </location>
</feature>
<organism evidence="9 10">
    <name type="scientific">Roseburia yibonii</name>
    <dbReference type="NCBI Taxonomy" id="2763063"/>
    <lineage>
        <taxon>Bacteria</taxon>
        <taxon>Bacillati</taxon>
        <taxon>Bacillota</taxon>
        <taxon>Clostridia</taxon>
        <taxon>Lachnospirales</taxon>
        <taxon>Lachnospiraceae</taxon>
        <taxon>Roseburia</taxon>
    </lineage>
</organism>
<gene>
    <name evidence="9" type="ORF">H8Z76_06505</name>
</gene>
<dbReference type="CDD" id="cd16015">
    <property type="entry name" value="LTA_synthase"/>
    <property type="match status" value="1"/>
</dbReference>